<protein>
    <submittedName>
        <fullName evidence="1">Uncharacterized protein</fullName>
    </submittedName>
</protein>
<organism evidence="1 2">
    <name type="scientific">Brasilonema sennae CENA114</name>
    <dbReference type="NCBI Taxonomy" id="415709"/>
    <lineage>
        <taxon>Bacteria</taxon>
        <taxon>Bacillati</taxon>
        <taxon>Cyanobacteriota</taxon>
        <taxon>Cyanophyceae</taxon>
        <taxon>Nostocales</taxon>
        <taxon>Scytonemataceae</taxon>
        <taxon>Brasilonema</taxon>
        <taxon>Bromeliae group (in: Brasilonema)</taxon>
    </lineage>
</organism>
<evidence type="ECO:0000313" key="2">
    <source>
        <dbReference type="Proteomes" id="UP000503129"/>
    </source>
</evidence>
<proteinExistence type="predicted"/>
<dbReference type="Proteomes" id="UP000503129">
    <property type="component" value="Chromosome"/>
</dbReference>
<dbReference type="EMBL" id="CP030118">
    <property type="protein sequence ID" value="QDL10227.1"/>
    <property type="molecule type" value="Genomic_DNA"/>
</dbReference>
<dbReference type="AlphaFoldDB" id="A0A856MM11"/>
<sequence length="129" mass="14881">MSDPHTPHKKDRALEKALTNKIIDDYFDSSESWLRAILRMCIFSLGHLDGQSVFVVECPNQAVAKRLSRKTHPFRGIIYYLTDNLNAGDRSVFCYRDSSEATWRCFDTRTNTWRTLSHRQTPTAPTDGL</sequence>
<dbReference type="RefSeq" id="WP_171977123.1">
    <property type="nucleotide sequence ID" value="NZ_CAWOXK010000001.1"/>
</dbReference>
<gene>
    <name evidence="1" type="ORF">DP114_22095</name>
</gene>
<dbReference type="KEGG" id="bsen:DP114_22095"/>
<accession>A0A856MM11</accession>
<reference evidence="1 2" key="1">
    <citation type="submission" date="2018-06" db="EMBL/GenBank/DDBJ databases">
        <title>Comparative genomics of Brasilonema spp. strains.</title>
        <authorList>
            <person name="Alvarenga D.O."/>
            <person name="Fiore M.F."/>
            <person name="Varani A.M."/>
        </authorList>
    </citation>
    <scope>NUCLEOTIDE SEQUENCE [LARGE SCALE GENOMIC DNA]</scope>
    <source>
        <strain evidence="1 2">CENA114</strain>
    </source>
</reference>
<keyword evidence="2" id="KW-1185">Reference proteome</keyword>
<evidence type="ECO:0000313" key="1">
    <source>
        <dbReference type="EMBL" id="QDL10227.1"/>
    </source>
</evidence>
<name>A0A856MM11_9CYAN</name>